<evidence type="ECO:0000256" key="2">
    <source>
        <dbReference type="SAM" id="MobiDB-lite"/>
    </source>
</evidence>
<dbReference type="GO" id="GO:0003964">
    <property type="term" value="F:RNA-directed DNA polymerase activity"/>
    <property type="evidence" value="ECO:0007669"/>
    <property type="project" value="UniProtKB-KW"/>
</dbReference>
<dbReference type="Gene3D" id="2.40.70.10">
    <property type="entry name" value="Acid Proteases"/>
    <property type="match status" value="2"/>
</dbReference>
<keyword evidence="1" id="KW-0175">Coiled coil</keyword>
<name>A0A6L2LM55_TANCI</name>
<accession>A0A6L2LM55</accession>
<keyword evidence="4" id="KW-0548">Nucleotidyltransferase</keyword>
<organism evidence="4">
    <name type="scientific">Tanacetum cinerariifolium</name>
    <name type="common">Dalmatian daisy</name>
    <name type="synonym">Chrysanthemum cinerariifolium</name>
    <dbReference type="NCBI Taxonomy" id="118510"/>
    <lineage>
        <taxon>Eukaryota</taxon>
        <taxon>Viridiplantae</taxon>
        <taxon>Streptophyta</taxon>
        <taxon>Embryophyta</taxon>
        <taxon>Tracheophyta</taxon>
        <taxon>Spermatophyta</taxon>
        <taxon>Magnoliopsida</taxon>
        <taxon>eudicotyledons</taxon>
        <taxon>Gunneridae</taxon>
        <taxon>Pentapetalae</taxon>
        <taxon>asterids</taxon>
        <taxon>campanulids</taxon>
        <taxon>Asterales</taxon>
        <taxon>Asteraceae</taxon>
        <taxon>Asteroideae</taxon>
        <taxon>Anthemideae</taxon>
        <taxon>Anthemidinae</taxon>
        <taxon>Tanacetum</taxon>
    </lineage>
</organism>
<dbReference type="GO" id="GO:0003676">
    <property type="term" value="F:nucleic acid binding"/>
    <property type="evidence" value="ECO:0007669"/>
    <property type="project" value="InterPro"/>
</dbReference>
<gene>
    <name evidence="4" type="ORF">Tci_034726</name>
</gene>
<dbReference type="InterPro" id="IPR005162">
    <property type="entry name" value="Retrotrans_gag_dom"/>
</dbReference>
<reference evidence="4" key="1">
    <citation type="journal article" date="2019" name="Sci. Rep.">
        <title>Draft genome of Tanacetum cinerariifolium, the natural source of mosquito coil.</title>
        <authorList>
            <person name="Yamashiro T."/>
            <person name="Shiraishi A."/>
            <person name="Satake H."/>
            <person name="Nakayama K."/>
        </authorList>
    </citation>
    <scope>NUCLEOTIDE SEQUENCE</scope>
</reference>
<comment type="caution">
    <text evidence="4">The sequence shown here is derived from an EMBL/GenBank/DDBJ whole genome shotgun (WGS) entry which is preliminary data.</text>
</comment>
<dbReference type="Pfam" id="PF03732">
    <property type="entry name" value="Retrotrans_gag"/>
    <property type="match status" value="1"/>
</dbReference>
<keyword evidence="4" id="KW-0808">Transferase</keyword>
<dbReference type="EMBL" id="BKCJ010004725">
    <property type="protein sequence ID" value="GEU62748.1"/>
    <property type="molecule type" value="Genomic_DNA"/>
</dbReference>
<evidence type="ECO:0000256" key="1">
    <source>
        <dbReference type="SAM" id="Coils"/>
    </source>
</evidence>
<dbReference type="CDD" id="cd00303">
    <property type="entry name" value="retropepsin_like"/>
    <property type="match status" value="2"/>
</dbReference>
<dbReference type="Gene3D" id="3.30.420.10">
    <property type="entry name" value="Ribonuclease H-like superfamily/Ribonuclease H"/>
    <property type="match status" value="1"/>
</dbReference>
<dbReference type="PANTHER" id="PTHR33067">
    <property type="entry name" value="RNA-DIRECTED DNA POLYMERASE-RELATED"/>
    <property type="match status" value="1"/>
</dbReference>
<feature type="domain" description="Retrotransposon gag" evidence="3">
    <location>
        <begin position="61"/>
        <end position="146"/>
    </location>
</feature>
<dbReference type="InterPro" id="IPR036397">
    <property type="entry name" value="RNaseH_sf"/>
</dbReference>
<dbReference type="InterPro" id="IPR021109">
    <property type="entry name" value="Peptidase_aspartic_dom_sf"/>
</dbReference>
<feature type="coiled-coil region" evidence="1">
    <location>
        <begin position="1026"/>
        <end position="1053"/>
    </location>
</feature>
<proteinExistence type="predicted"/>
<evidence type="ECO:0000313" key="4">
    <source>
        <dbReference type="EMBL" id="GEU62748.1"/>
    </source>
</evidence>
<keyword evidence="4" id="KW-0695">RNA-directed DNA polymerase</keyword>
<dbReference type="PANTHER" id="PTHR33067:SF35">
    <property type="entry name" value="ASPARTIC PEPTIDASE DDI1-TYPE DOMAIN-CONTAINING PROTEIN"/>
    <property type="match status" value="1"/>
</dbReference>
<protein>
    <submittedName>
        <fullName evidence="4">Reverse transcriptase domain-containing protein</fullName>
    </submittedName>
</protein>
<feature type="region of interest" description="Disordered" evidence="2">
    <location>
        <begin position="1120"/>
        <end position="1150"/>
    </location>
</feature>
<sequence length="1648" mass="186680">MTDNRTMAEMLRAPIEGCAEAIVVPPILAEQFNLKHSLINMMTSEQFFGLEKDNLNDHIRAARQWLEKEPPHSITTWDDLVSKFINEFFPPLRTTNHRNEILNFQQKFDESFHEAWERYKDLLRACPHQNFTELHQLDTFYNALNPADQDSLNAAAGGNLLEKSPQDALTIIKNKSKQTSAVTIVMMAMLKQLQANPPPAYVKAVEEIYVTCRGAHPYYQCLVAGGNTFLEFRDNIQGYVSAAAGNYNQGNPGYRPQGVANQMRPPGFAQPNVQNNPNRFGQPQGFNRGTKFNQEQPYQATAQSNQNFHLNELEKIKRMNDVSLKAMQNQIDIMNTTSTLGSRSLPGNTIANPKGKLKAIATRSRIVTDGPTVPTPPKSITLEEDECVKETYTDPDLAEYTIKVPPPPEKLQELANTPLNENCSAVILKKLPEKLGDPGKFLIPCGFSELNYNALADLRANINLMPLSVWKMSGLHDLIPTRITLELANYAICTPDGIARDVFVPVGKFTFPADFVVDDYESDPRVPLILGRPFLRTARALIDFHDEEMILHDGDERLTLNMKHDTTSYSNHPHRESVNVINIFNISSEDCLEVSVSNQKSGNPTFSLHKEIASPEVIHEIHDTDGCTFLSEELLDIDSFNDIHPHFNDNPLSGSTTYSSNLLLEEFTDELALITYPPYYDDNLKCDIEFDLKEIEFFLYQGEDSNLKDSIDQTDLANLDDYFVNPTPEMFDVVASQDFSRDDDLPSPDNEDKDFDPPFYELLIFNDVPNLMRLLPFSSKNEEKVFKPGIYTSEKAPIEGYGKAIVIPKILAENFEIKTNSLQLVHANKFHGFKRDNPHTHIINFKRMTAILKYKDVPNDAIKLMLFSYSLEGVARVWDNVSKTDDRIDKLADLITNLVEIVNKQVIAPAKAVEKTRVTCGGAHAYYECIATDSNPSSVCAETGSYNQVSPPNRASHQIPPPGFALVQNNPNRFNQNQGYRAQMNNALNFQNQGLQNPPFPVPNNHIPPSIPNEFSSYIKSNEIMIKSMQNQINVLRGDFNKYEENLRRKLNNDMRSILESFFQNQPSTSGTLLSNTVPTPKGEIKVVTTRSGLAYEGPSIPTSSPLEKVDEQNTKEIFDKEHSNSSGSTAQVQPPAVPISIPEPDVSRTQTKPSIPYPFSFADALFLMPKFVSTIKSLLANKDKLSELAKVSLNENCSAMLLKKLPEKLGDPELTPTRMTLELADRSITHPKGVAEDVFVKVGKFHFPTDFVVVDFEADPRVSIILGRYFLRTGHVLINVYGEEITLGVNDESITFNLNQTMRYSLTYDDTSVNRVDVIDIACEDFVQDVLDFQYNPKSSILTLVFDDFISKSDACKEPIVKSSLPTLTPFRESDLFLKEIEDFLNDDSIPTRIKNSVYDPEGDILFLEKLLNEDPFQLPPIDLKLAEESKEKSFVEEPPELELKELPSHLGFYTHKILIEDDYKPAVQSQRRVDPKIHDVIKKEVIKLLDVERAVGENHTLWSDKLDDALWAFRTAYMTLIGCTPYKLVYGKSCHLLIELEHMAYWVLKHVSFYLKTAGDHRKLQLNELSELRDQAYENSVIYKERAKKLHDSKIKNRIFNVGDQVLLFNSRFKIFSGKLKTRWSGPFTITRVFPYGTIEYLNLMV</sequence>
<evidence type="ECO:0000259" key="3">
    <source>
        <dbReference type="Pfam" id="PF03732"/>
    </source>
</evidence>